<organism evidence="12 13">
    <name type="scientific">Hydra vulgaris</name>
    <name type="common">Hydra</name>
    <name type="synonym">Hydra attenuata</name>
    <dbReference type="NCBI Taxonomy" id="6087"/>
    <lineage>
        <taxon>Eukaryota</taxon>
        <taxon>Metazoa</taxon>
        <taxon>Cnidaria</taxon>
        <taxon>Hydrozoa</taxon>
        <taxon>Hydroidolina</taxon>
        <taxon>Anthoathecata</taxon>
        <taxon>Aplanulata</taxon>
        <taxon>Hydridae</taxon>
        <taxon>Hydra</taxon>
    </lineage>
</organism>
<evidence type="ECO:0000256" key="6">
    <source>
        <dbReference type="ARBA" id="ARBA00023170"/>
    </source>
</evidence>
<evidence type="ECO:0000313" key="12">
    <source>
        <dbReference type="Proteomes" id="UP001652625"/>
    </source>
</evidence>
<evidence type="ECO:0000256" key="10">
    <source>
        <dbReference type="SAM" id="SignalP"/>
    </source>
</evidence>
<dbReference type="InterPro" id="IPR000276">
    <property type="entry name" value="GPCR_Rhodpsn"/>
</dbReference>
<keyword evidence="2 8" id="KW-0812">Transmembrane</keyword>
<evidence type="ECO:0000259" key="11">
    <source>
        <dbReference type="PROSITE" id="PS50262"/>
    </source>
</evidence>
<dbReference type="PANTHER" id="PTHR45695:SF9">
    <property type="entry name" value="LEUCOKININ RECEPTOR"/>
    <property type="match status" value="1"/>
</dbReference>
<evidence type="ECO:0000256" key="2">
    <source>
        <dbReference type="ARBA" id="ARBA00022692"/>
    </source>
</evidence>
<feature type="chain" id="PRO_5046175528" evidence="10">
    <location>
        <begin position="23"/>
        <end position="436"/>
    </location>
</feature>
<sequence length="436" mass="49179">MIIKTIFLAVLMMVFMMSSVIAVGIIENQTPINIMTSTWQSTTQKHISQKTTRKPGIDISKLSLLEICSIFKISTQNCSCTVLMMKPLCDFLNITTVSIKFKCDSVSNTGIAIANIISSVLGLLGNGLVIVFAFMNRKDSSRFRNLISGLALADFAFAAVLFLMSVPQTWTCKWVYGLIMCKLLRASLAGTANIAVGFIVIIAIDRFFGIMLPFSKLLSTNRMRFIVCLNVLIGIGSVIPPLVVLQEGEFTTCVEVWSKDKSRIYTWSLFVLYYFLPIVSLAVLYGVMMVWLKRSYQDNNILRDEQLKSRYRNNKNVVIMLVSILVLFAVLVLPNRIYWIINDQYNLNNIKNAQIIRFLKMFSDIPYGLHAAVNPIIYSVVDIKFKQQLKVFFCGKKFANFSIYSRKTFISTISMNSKVSTSTISMNSKVSTLSCQ</sequence>
<keyword evidence="12" id="KW-1185">Reference proteome</keyword>
<dbReference type="Proteomes" id="UP001652625">
    <property type="component" value="Chromosome 15"/>
</dbReference>
<proteinExistence type="inferred from homology"/>
<dbReference type="PANTHER" id="PTHR45695">
    <property type="entry name" value="LEUCOKININ RECEPTOR-RELATED"/>
    <property type="match status" value="1"/>
</dbReference>
<evidence type="ECO:0000256" key="7">
    <source>
        <dbReference type="ARBA" id="ARBA00023224"/>
    </source>
</evidence>
<feature type="signal peptide" evidence="10">
    <location>
        <begin position="1"/>
        <end position="22"/>
    </location>
</feature>
<comment type="similarity">
    <text evidence="8">Belongs to the G-protein coupled receptor 1 family.</text>
</comment>
<dbReference type="CDD" id="cd00637">
    <property type="entry name" value="7tm_classA_rhodopsin-like"/>
    <property type="match status" value="1"/>
</dbReference>
<feature type="transmembrane region" description="Helical" evidence="9">
    <location>
        <begin position="186"/>
        <end position="204"/>
    </location>
</feature>
<reference evidence="13" key="1">
    <citation type="submission" date="2025-08" db="UniProtKB">
        <authorList>
            <consortium name="RefSeq"/>
        </authorList>
    </citation>
    <scope>IDENTIFICATION</scope>
</reference>
<feature type="transmembrane region" description="Helical" evidence="9">
    <location>
        <begin position="317"/>
        <end position="341"/>
    </location>
</feature>
<evidence type="ECO:0000256" key="9">
    <source>
        <dbReference type="SAM" id="Phobius"/>
    </source>
</evidence>
<feature type="transmembrane region" description="Helical" evidence="9">
    <location>
        <begin position="146"/>
        <end position="166"/>
    </location>
</feature>
<dbReference type="PROSITE" id="PS50262">
    <property type="entry name" value="G_PROTEIN_RECEP_F1_2"/>
    <property type="match status" value="1"/>
</dbReference>
<name>A0ABM4DLK1_HYDVU</name>
<accession>A0ABM4DLK1</accession>
<dbReference type="PROSITE" id="PS00237">
    <property type="entry name" value="G_PROTEIN_RECEP_F1_1"/>
    <property type="match status" value="1"/>
</dbReference>
<dbReference type="RefSeq" id="XP_065675417.1">
    <property type="nucleotide sequence ID" value="XM_065819345.1"/>
</dbReference>
<dbReference type="Gene3D" id="1.20.1070.10">
    <property type="entry name" value="Rhodopsin 7-helix transmembrane proteins"/>
    <property type="match status" value="1"/>
</dbReference>
<keyword evidence="10" id="KW-0732">Signal</keyword>
<keyword evidence="6 8" id="KW-0675">Receptor</keyword>
<protein>
    <submittedName>
        <fullName evidence="13">Apelin receptor</fullName>
    </submittedName>
</protein>
<evidence type="ECO:0000256" key="8">
    <source>
        <dbReference type="RuleBase" id="RU000688"/>
    </source>
</evidence>
<feature type="transmembrane region" description="Helical" evidence="9">
    <location>
        <begin position="225"/>
        <end position="244"/>
    </location>
</feature>
<evidence type="ECO:0000256" key="3">
    <source>
        <dbReference type="ARBA" id="ARBA00022989"/>
    </source>
</evidence>
<evidence type="ECO:0000313" key="13">
    <source>
        <dbReference type="RefSeq" id="XP_065675417.1"/>
    </source>
</evidence>
<dbReference type="SUPFAM" id="SSF81321">
    <property type="entry name" value="Family A G protein-coupled receptor-like"/>
    <property type="match status" value="1"/>
</dbReference>
<gene>
    <name evidence="13" type="primary">LOC105844977</name>
</gene>
<dbReference type="Pfam" id="PF00001">
    <property type="entry name" value="7tm_1"/>
    <property type="match status" value="1"/>
</dbReference>
<evidence type="ECO:0000256" key="5">
    <source>
        <dbReference type="ARBA" id="ARBA00023136"/>
    </source>
</evidence>
<feature type="domain" description="G-protein coupled receptors family 1 profile" evidence="11">
    <location>
        <begin position="125"/>
        <end position="378"/>
    </location>
</feature>
<comment type="subcellular location">
    <subcellularLocation>
        <location evidence="1">Membrane</location>
        <topology evidence="1">Multi-pass membrane protein</topology>
    </subcellularLocation>
</comment>
<evidence type="ECO:0000256" key="4">
    <source>
        <dbReference type="ARBA" id="ARBA00023040"/>
    </source>
</evidence>
<keyword evidence="4 8" id="KW-0297">G-protein coupled receptor</keyword>
<dbReference type="PRINTS" id="PR00237">
    <property type="entry name" value="GPCRRHODOPSN"/>
</dbReference>
<keyword evidence="7 8" id="KW-0807">Transducer</keyword>
<keyword evidence="5 9" id="KW-0472">Membrane</keyword>
<dbReference type="GeneID" id="105844977"/>
<feature type="transmembrane region" description="Helical" evidence="9">
    <location>
        <begin position="111"/>
        <end position="134"/>
    </location>
</feature>
<dbReference type="InterPro" id="IPR017452">
    <property type="entry name" value="GPCR_Rhodpsn_7TM"/>
</dbReference>
<evidence type="ECO:0000256" key="1">
    <source>
        <dbReference type="ARBA" id="ARBA00004141"/>
    </source>
</evidence>
<keyword evidence="3 9" id="KW-1133">Transmembrane helix</keyword>
<feature type="transmembrane region" description="Helical" evidence="9">
    <location>
        <begin position="264"/>
        <end position="292"/>
    </location>
</feature>